<dbReference type="Gene3D" id="1.20.900.10">
    <property type="entry name" value="Dbl homology (DH) domain"/>
    <property type="match status" value="1"/>
</dbReference>
<keyword evidence="3" id="KW-0175">Coiled coil</keyword>
<organism evidence="6 7">
    <name type="scientific">Dinothrombium tinctorium</name>
    <dbReference type="NCBI Taxonomy" id="1965070"/>
    <lineage>
        <taxon>Eukaryota</taxon>
        <taxon>Metazoa</taxon>
        <taxon>Ecdysozoa</taxon>
        <taxon>Arthropoda</taxon>
        <taxon>Chelicerata</taxon>
        <taxon>Arachnida</taxon>
        <taxon>Acari</taxon>
        <taxon>Acariformes</taxon>
        <taxon>Trombidiformes</taxon>
        <taxon>Prostigmata</taxon>
        <taxon>Anystina</taxon>
        <taxon>Parasitengona</taxon>
        <taxon>Trombidioidea</taxon>
        <taxon>Trombidiidae</taxon>
        <taxon>Dinothrombium</taxon>
    </lineage>
</organism>
<keyword evidence="1" id="KW-0597">Phosphoprotein</keyword>
<evidence type="ECO:0000256" key="3">
    <source>
        <dbReference type="SAM" id="Coils"/>
    </source>
</evidence>
<evidence type="ECO:0000259" key="5">
    <source>
        <dbReference type="PROSITE" id="PS50010"/>
    </source>
</evidence>
<reference evidence="6 7" key="1">
    <citation type="journal article" date="2018" name="Gigascience">
        <title>Genomes of trombidid mites reveal novel predicted allergens and laterally-transferred genes associated with secondary metabolism.</title>
        <authorList>
            <person name="Dong X."/>
            <person name="Chaisiri K."/>
            <person name="Xia D."/>
            <person name="Armstrong S.D."/>
            <person name="Fang Y."/>
            <person name="Donnelly M.J."/>
            <person name="Kadowaki T."/>
            <person name="McGarry J.W."/>
            <person name="Darby A.C."/>
            <person name="Makepeace B.L."/>
        </authorList>
    </citation>
    <scope>NUCLEOTIDE SEQUENCE [LARGE SCALE GENOMIC DNA]</scope>
    <source>
        <strain evidence="6">UoL-WK</strain>
    </source>
</reference>
<dbReference type="Pfam" id="PF19057">
    <property type="entry name" value="PH_19"/>
    <property type="match status" value="1"/>
</dbReference>
<dbReference type="FunFam" id="1.20.900.10:FF:000003">
    <property type="entry name" value="Rho guanine nucleotide exchange factor 10 like"/>
    <property type="match status" value="1"/>
</dbReference>
<dbReference type="GO" id="GO:0030036">
    <property type="term" value="P:actin cytoskeleton organization"/>
    <property type="evidence" value="ECO:0007669"/>
    <property type="project" value="TreeGrafter"/>
</dbReference>
<feature type="compositionally biased region" description="Polar residues" evidence="4">
    <location>
        <begin position="1261"/>
        <end position="1308"/>
    </location>
</feature>
<evidence type="ECO:0000256" key="1">
    <source>
        <dbReference type="ARBA" id="ARBA00022553"/>
    </source>
</evidence>
<feature type="region of interest" description="Disordered" evidence="4">
    <location>
        <begin position="128"/>
        <end position="150"/>
    </location>
</feature>
<dbReference type="EMBL" id="NCKU01001564">
    <property type="protein sequence ID" value="RWS11802.1"/>
    <property type="molecule type" value="Genomic_DNA"/>
</dbReference>
<accession>A0A3S3PKX8</accession>
<dbReference type="PANTHER" id="PTHR12877:SF7">
    <property type="entry name" value="RHO GUANINE NUCLEOTIDE EXCHANGE FACTOR 10-LIKE PROTEIN"/>
    <property type="match status" value="1"/>
</dbReference>
<name>A0A3S3PKX8_9ACAR</name>
<evidence type="ECO:0000256" key="2">
    <source>
        <dbReference type="ARBA" id="ARBA00022658"/>
    </source>
</evidence>
<feature type="compositionally biased region" description="Polar residues" evidence="4">
    <location>
        <begin position="132"/>
        <end position="150"/>
    </location>
</feature>
<dbReference type="GO" id="GO:0005737">
    <property type="term" value="C:cytoplasm"/>
    <property type="evidence" value="ECO:0007669"/>
    <property type="project" value="UniProtKB-ARBA"/>
</dbReference>
<dbReference type="InterPro" id="IPR036322">
    <property type="entry name" value="WD40_repeat_dom_sf"/>
</dbReference>
<dbReference type="SUPFAM" id="SSF48065">
    <property type="entry name" value="DBL homology domain (DH-domain)"/>
    <property type="match status" value="1"/>
</dbReference>
<dbReference type="Pfam" id="PF00621">
    <property type="entry name" value="RhoGEF"/>
    <property type="match status" value="1"/>
</dbReference>
<feature type="region of interest" description="Disordered" evidence="4">
    <location>
        <begin position="62"/>
        <end position="112"/>
    </location>
</feature>
<keyword evidence="7" id="KW-1185">Reference proteome</keyword>
<dbReference type="CDD" id="cd00160">
    <property type="entry name" value="RhoGEF"/>
    <property type="match status" value="1"/>
</dbReference>
<feature type="compositionally biased region" description="Low complexity" evidence="4">
    <location>
        <begin position="68"/>
        <end position="82"/>
    </location>
</feature>
<dbReference type="SUPFAM" id="SSF50978">
    <property type="entry name" value="WD40 repeat-like"/>
    <property type="match status" value="1"/>
</dbReference>
<protein>
    <submittedName>
        <fullName evidence="6">Rho guanine nucleotide exchange factor 10-like protein</fullName>
    </submittedName>
</protein>
<evidence type="ECO:0000313" key="7">
    <source>
        <dbReference type="Proteomes" id="UP000285301"/>
    </source>
</evidence>
<dbReference type="Pfam" id="PF19056">
    <property type="entry name" value="WD40_2"/>
    <property type="match status" value="1"/>
</dbReference>
<evidence type="ECO:0000256" key="4">
    <source>
        <dbReference type="SAM" id="MobiDB-lite"/>
    </source>
</evidence>
<sequence length="1368" mass="151944">MANSGGSSKAPYYYSELVKKEGILAMAANNGNTAVSSNGNTAINNGNDSAVAARNALITVHSSLNDESPSSSSVSSRPSSSRETQQPTAPSLHSPYGTIGANGAQIKHLPPPTSFANPLLGIEADTRGSESLPRSFQQRKPSVLQKSSSKQGIYQRSLSLLANGVSPLLRKKHANTNANSNKSAVVNSDVQSSCSTASLARRRRKSEPIMFSLDSITNEINRLQQRQEQMLENLNLDLETMLMNDDHLQTNGIRSNSGGREMGDYGRTGQQSIYKEPLYMLYDDSHRSRAEENIYEEVDFMTLSSLRAQYADTLSLQSWKKKGSKRGLSSTTSSGFTRWFSTRKKNSPNANSDIDENPYVDVKLSKKQRPPICLPDIPPQSLTAEQLKRRYIVGSIVDSENSYINSLHRLINEFKKPLEEASPPILSQNKINIIFYRLEQILQCHTIFGIALSQCVREWDEKERIGDVFISSFSKSMVLDIYSDFINNFTIAMETARKASKSKSSFSQFLHDKSISSPDRLSFFGLMVKPVQRFPQFILLLDDLLKHTPPDHPDRMSLQLALTQLEALADRLNERKRDSERHFAVKQLLKDYLSNSTTSSSSRYLLRMDDVYVLDLDASTGLVLKTKCRKLYLLNDMLVCVSVPSNRLKFAVALQDVDIIDDVTPATNNLLANSMLRTKGIIFFIIIYDIYFNYIKFDADSAPTSTSPQHCTVERMYCDLNNLIHDLEIMSRVSNLISSLRYHYTGLSLELTEQISAEIRNEIRRKDAQITLIDRSCFQLRIRSKNYKDINCIQMSDPDVKRDWLTDVRLAKLSLDRGNNPAWDIVTENLSSSSSNIHAMTQQRVPLFVKSLPIFATTENSSLTCALFYKLFHGVPGVGDNGTGVLWICNVNDNGSQLGALATNNGDVSLIHSYELCDSHVTCLEAVGSYSVWIGLKQGRVIVIDAASPGEWQQLAALEVAGEVICMKHFGQHVYVGLITGVVTLFDIAQYEEPIIITLSQSPVTCLLPINSEIYACSHNKIWVIRGVQVERSYSLGSESKQDVSSGDENDDDLRPNLLAHCGIGLWVSLIDSSIIKLYHTETFKHLQDLNVAPNVRRVLNEADDVPVFVTSMLATRGLLWIGTSVGIIVTLTLPRLQGVPLVSGCLNVALHRHLGPVNILLSLTPGATTVHMPQSHSRKTKSARNSMEAKNEDMESIYGLYADLMKVGDFCGARRPSQNVTTTRMTWDLSNMTISDDSTSESASSSAIYQEGMHHKPAAISQSSHTSPKTETAVDVQSESGSNYSKLPRNKSSVYDTRRPQSAQQNHPSHHIREAAVFESGASNNCGGLSNLKTALLLTGGNGYKRGTQDNPYSSQHAHCIIWEYKL</sequence>
<dbReference type="InterPro" id="IPR035899">
    <property type="entry name" value="DBL_dom_sf"/>
</dbReference>
<feature type="region of interest" description="Disordered" evidence="4">
    <location>
        <begin position="176"/>
        <end position="201"/>
    </location>
</feature>
<evidence type="ECO:0000313" key="6">
    <source>
        <dbReference type="EMBL" id="RWS11802.1"/>
    </source>
</evidence>
<dbReference type="Proteomes" id="UP000285301">
    <property type="component" value="Unassembled WGS sequence"/>
</dbReference>
<dbReference type="InterPro" id="IPR000219">
    <property type="entry name" value="DH_dom"/>
</dbReference>
<feature type="domain" description="DH" evidence="5">
    <location>
        <begin position="388"/>
        <end position="575"/>
    </location>
</feature>
<dbReference type="PROSITE" id="PS50010">
    <property type="entry name" value="DH_2"/>
    <property type="match status" value="1"/>
</dbReference>
<feature type="compositionally biased region" description="Low complexity" evidence="4">
    <location>
        <begin position="176"/>
        <end position="190"/>
    </location>
</feature>
<feature type="region of interest" description="Disordered" evidence="4">
    <location>
        <begin position="1171"/>
        <end position="1190"/>
    </location>
</feature>
<feature type="region of interest" description="Disordered" evidence="4">
    <location>
        <begin position="1257"/>
        <end position="1310"/>
    </location>
</feature>
<dbReference type="GO" id="GO:0051496">
    <property type="term" value="P:positive regulation of stress fiber assembly"/>
    <property type="evidence" value="ECO:0007669"/>
    <property type="project" value="TreeGrafter"/>
</dbReference>
<dbReference type="OrthoDB" id="28697at2759"/>
<dbReference type="STRING" id="1965070.A0A3S3PKX8"/>
<keyword evidence="2" id="KW-0344">Guanine-nucleotide releasing factor</keyword>
<feature type="coiled-coil region" evidence="3">
    <location>
        <begin position="555"/>
        <end position="582"/>
    </location>
</feature>
<dbReference type="PANTHER" id="PTHR12877">
    <property type="entry name" value="RHO GUANINE NUCLEOTIDE EXCHANGE FACTOR"/>
    <property type="match status" value="1"/>
</dbReference>
<proteinExistence type="predicted"/>
<dbReference type="SMART" id="SM00325">
    <property type="entry name" value="RhoGEF"/>
    <property type="match status" value="1"/>
</dbReference>
<dbReference type="InterPro" id="IPR039919">
    <property type="entry name" value="ARHGEF10/ARHGEF17"/>
</dbReference>
<gene>
    <name evidence="6" type="ORF">B4U79_14409</name>
</gene>
<comment type="caution">
    <text evidence="6">The sequence shown here is derived from an EMBL/GenBank/DDBJ whole genome shotgun (WGS) entry which is preliminary data.</text>
</comment>
<dbReference type="GO" id="GO:0005085">
    <property type="term" value="F:guanyl-nucleotide exchange factor activity"/>
    <property type="evidence" value="ECO:0007669"/>
    <property type="project" value="UniProtKB-KW"/>
</dbReference>